<evidence type="ECO:0000259" key="1">
    <source>
        <dbReference type="PROSITE" id="PS50968"/>
    </source>
</evidence>
<dbReference type="AlphaFoldDB" id="A0AAV2YNU5"/>
<dbReference type="Proteomes" id="UP001146120">
    <property type="component" value="Unassembled WGS sequence"/>
</dbReference>
<evidence type="ECO:0000313" key="2">
    <source>
        <dbReference type="EMBL" id="DAZ94774.1"/>
    </source>
</evidence>
<dbReference type="PANTHER" id="PTHR23151">
    <property type="entry name" value="DIHYDROLIPOAMIDE ACETYL/SUCCINYL-TRANSFERASE-RELATED"/>
    <property type="match status" value="1"/>
</dbReference>
<reference evidence="2" key="1">
    <citation type="submission" date="2022-11" db="EMBL/GenBank/DDBJ databases">
        <authorList>
            <person name="Morgan W.R."/>
            <person name="Tartar A."/>
        </authorList>
    </citation>
    <scope>NUCLEOTIDE SEQUENCE</scope>
    <source>
        <strain evidence="2">ARSEF 373</strain>
    </source>
</reference>
<dbReference type="GO" id="GO:0045254">
    <property type="term" value="C:pyruvate dehydrogenase complex"/>
    <property type="evidence" value="ECO:0007669"/>
    <property type="project" value="InterPro"/>
</dbReference>
<dbReference type="PANTHER" id="PTHR23151:SF90">
    <property type="entry name" value="DIHYDROLIPOYLLYSINE-RESIDUE ACETYLTRANSFERASE COMPONENT OF PYRUVATE DEHYDROGENASE COMPLEX, MITOCHONDRIAL-RELATED"/>
    <property type="match status" value="1"/>
</dbReference>
<evidence type="ECO:0000313" key="3">
    <source>
        <dbReference type="Proteomes" id="UP001146120"/>
    </source>
</evidence>
<dbReference type="GO" id="GO:0005739">
    <property type="term" value="C:mitochondrion"/>
    <property type="evidence" value="ECO:0007669"/>
    <property type="project" value="TreeGrafter"/>
</dbReference>
<dbReference type="GO" id="GO:0006086">
    <property type="term" value="P:pyruvate decarboxylation to acetyl-CoA"/>
    <property type="evidence" value="ECO:0007669"/>
    <property type="project" value="InterPro"/>
</dbReference>
<accession>A0AAV2YNU5</accession>
<keyword evidence="3" id="KW-1185">Reference proteome</keyword>
<reference evidence="2" key="2">
    <citation type="journal article" date="2023" name="Microbiol Resour">
        <title>Decontamination and Annotation of the Draft Genome Sequence of the Oomycete Lagenidium giganteum ARSEF 373.</title>
        <authorList>
            <person name="Morgan W.R."/>
            <person name="Tartar A."/>
        </authorList>
    </citation>
    <scope>NUCLEOTIDE SEQUENCE</scope>
    <source>
        <strain evidence="2">ARSEF 373</strain>
    </source>
</reference>
<dbReference type="PROSITE" id="PS50968">
    <property type="entry name" value="BIOTINYL_LIPOYL"/>
    <property type="match status" value="1"/>
</dbReference>
<sequence>MMTSMMTRTAILARGRRAGAAFAARALWTTRHETSKSQLHAAMAVRSRLSRFMSSKHEKLPKHVKFRMPDLDFEHVSGSTGGNTLAKWHVKEGQEVDDGDHLCEIETPDLILGLESGDEGYIAKILVPKNADVVAGQLLCVIVPKKDDVERFQEALEKHPQLLEGYASHSDVLQSDEESESVSGEEGAAVLRLLAKLKKDGHFDDDRIMKKLKSMARKNDKKLLRAYKGSFEDGVMEDSAFDVEFFVENAEELAEEALEKEDKD</sequence>
<dbReference type="EMBL" id="DAKRPA010000233">
    <property type="protein sequence ID" value="DAZ94774.1"/>
    <property type="molecule type" value="Genomic_DNA"/>
</dbReference>
<dbReference type="SUPFAM" id="SSF51230">
    <property type="entry name" value="Single hybrid motif"/>
    <property type="match status" value="1"/>
</dbReference>
<name>A0AAV2YNU5_9STRA</name>
<dbReference type="Gene3D" id="2.40.50.100">
    <property type="match status" value="1"/>
</dbReference>
<dbReference type="CDD" id="cd06849">
    <property type="entry name" value="lipoyl_domain"/>
    <property type="match status" value="1"/>
</dbReference>
<dbReference type="Pfam" id="PF00364">
    <property type="entry name" value="Biotin_lipoyl"/>
    <property type="match status" value="1"/>
</dbReference>
<dbReference type="InterPro" id="IPR011053">
    <property type="entry name" value="Single_hybrid_motif"/>
</dbReference>
<comment type="caution">
    <text evidence="2">The sequence shown here is derived from an EMBL/GenBank/DDBJ whole genome shotgun (WGS) entry which is preliminary data.</text>
</comment>
<gene>
    <name evidence="2" type="ORF">N0F65_012354</name>
</gene>
<dbReference type="InterPro" id="IPR045257">
    <property type="entry name" value="E2/Pdx1"/>
</dbReference>
<organism evidence="2 3">
    <name type="scientific">Lagenidium giganteum</name>
    <dbReference type="NCBI Taxonomy" id="4803"/>
    <lineage>
        <taxon>Eukaryota</taxon>
        <taxon>Sar</taxon>
        <taxon>Stramenopiles</taxon>
        <taxon>Oomycota</taxon>
        <taxon>Peronosporomycetes</taxon>
        <taxon>Pythiales</taxon>
        <taxon>Pythiaceae</taxon>
    </lineage>
</organism>
<proteinExistence type="predicted"/>
<feature type="domain" description="Lipoyl-binding" evidence="1">
    <location>
        <begin position="63"/>
        <end position="143"/>
    </location>
</feature>
<protein>
    <recommendedName>
        <fullName evidence="1">Lipoyl-binding domain-containing protein</fullName>
    </recommendedName>
</protein>
<dbReference type="InterPro" id="IPR000089">
    <property type="entry name" value="Biotin_lipoyl"/>
</dbReference>